<proteinExistence type="predicted"/>
<protein>
    <submittedName>
        <fullName evidence="1">Uncharacterized protein</fullName>
    </submittedName>
</protein>
<dbReference type="Proteomes" id="UP000596661">
    <property type="component" value="Chromosome 3"/>
</dbReference>
<dbReference type="Gramene" id="evm.model.03.768">
    <property type="protein sequence ID" value="cds.evm.model.03.768"/>
    <property type="gene ID" value="evm.TU.03.768"/>
</dbReference>
<keyword evidence="2" id="KW-1185">Reference proteome</keyword>
<dbReference type="AlphaFoldDB" id="A0A803PAB8"/>
<name>A0A803PAB8_CANSA</name>
<dbReference type="EMBL" id="UZAU01000266">
    <property type="status" value="NOT_ANNOTATED_CDS"/>
    <property type="molecule type" value="Genomic_DNA"/>
</dbReference>
<organism evidence="1 2">
    <name type="scientific">Cannabis sativa</name>
    <name type="common">Hemp</name>
    <name type="synonym">Marijuana</name>
    <dbReference type="NCBI Taxonomy" id="3483"/>
    <lineage>
        <taxon>Eukaryota</taxon>
        <taxon>Viridiplantae</taxon>
        <taxon>Streptophyta</taxon>
        <taxon>Embryophyta</taxon>
        <taxon>Tracheophyta</taxon>
        <taxon>Spermatophyta</taxon>
        <taxon>Magnoliopsida</taxon>
        <taxon>eudicotyledons</taxon>
        <taxon>Gunneridae</taxon>
        <taxon>Pentapetalae</taxon>
        <taxon>rosids</taxon>
        <taxon>fabids</taxon>
        <taxon>Rosales</taxon>
        <taxon>Cannabaceae</taxon>
        <taxon>Cannabis</taxon>
    </lineage>
</organism>
<dbReference type="EnsemblPlants" id="evm.model.03.768">
    <property type="protein sequence ID" value="cds.evm.model.03.768"/>
    <property type="gene ID" value="evm.TU.03.768"/>
</dbReference>
<evidence type="ECO:0000313" key="2">
    <source>
        <dbReference type="Proteomes" id="UP000596661"/>
    </source>
</evidence>
<accession>A0A803PAB8</accession>
<sequence>MSSEAQEVGALWSKLVAVGEIGIPLIPKAELEAEKGLMEVVMKIHHRLRQLWNKALLTSNLGKGGDGSLDEQKMKVLGFMP</sequence>
<reference evidence="1" key="1">
    <citation type="submission" date="2018-11" db="EMBL/GenBank/DDBJ databases">
        <authorList>
            <person name="Grassa J C."/>
        </authorList>
    </citation>
    <scope>NUCLEOTIDE SEQUENCE [LARGE SCALE GENOMIC DNA]</scope>
</reference>
<evidence type="ECO:0000313" key="1">
    <source>
        <dbReference type="EnsemblPlants" id="cds.evm.model.03.768"/>
    </source>
</evidence>
<reference evidence="1" key="2">
    <citation type="submission" date="2021-03" db="UniProtKB">
        <authorList>
            <consortium name="EnsemblPlants"/>
        </authorList>
    </citation>
    <scope>IDENTIFICATION</scope>
</reference>